<organism evidence="4 5">
    <name type="scientific">Rugosimonospora acidiphila</name>
    <dbReference type="NCBI Taxonomy" id="556531"/>
    <lineage>
        <taxon>Bacteria</taxon>
        <taxon>Bacillati</taxon>
        <taxon>Actinomycetota</taxon>
        <taxon>Actinomycetes</taxon>
        <taxon>Micromonosporales</taxon>
        <taxon>Micromonosporaceae</taxon>
        <taxon>Rugosimonospora</taxon>
    </lineage>
</organism>
<dbReference type="PANTHER" id="PTHR43877:SF2">
    <property type="entry name" value="AMINOALKYLPHOSPHONATE N-ACETYLTRANSFERASE-RELATED"/>
    <property type="match status" value="1"/>
</dbReference>
<gene>
    <name evidence="4" type="ORF">GCM10023322_81360</name>
</gene>
<dbReference type="EMBL" id="BAABJQ010000050">
    <property type="protein sequence ID" value="GAA5201429.1"/>
    <property type="molecule type" value="Genomic_DNA"/>
</dbReference>
<dbReference type="CDD" id="cd04301">
    <property type="entry name" value="NAT_SF"/>
    <property type="match status" value="1"/>
</dbReference>
<dbReference type="Gene3D" id="3.40.630.30">
    <property type="match status" value="1"/>
</dbReference>
<evidence type="ECO:0000256" key="1">
    <source>
        <dbReference type="ARBA" id="ARBA00022679"/>
    </source>
</evidence>
<dbReference type="SUPFAM" id="SSF55729">
    <property type="entry name" value="Acyl-CoA N-acyltransferases (Nat)"/>
    <property type="match status" value="1"/>
</dbReference>
<sequence length="178" mass="19542">MRASTLQVVPVEWHHPDAASLRDAMVAEIEHRYADRISDPRQRSPQTSVESATVAYTALAYLDQTPVGHVALRHHFGDIELKRMYVAPAARGTGVGAALLSAAESAARAAGATRILLHTGDRQPEAVRLYQRHGYRPVPLFPPYDTIPGSLCFAKPLGDNAEPRMGHVRADLDPDDYR</sequence>
<proteinExistence type="predicted"/>
<comment type="caution">
    <text evidence="4">The sequence shown here is derived from an EMBL/GenBank/DDBJ whole genome shotgun (WGS) entry which is preliminary data.</text>
</comment>
<feature type="domain" description="N-acetyltransferase" evidence="3">
    <location>
        <begin position="19"/>
        <end position="158"/>
    </location>
</feature>
<dbReference type="InterPro" id="IPR000182">
    <property type="entry name" value="GNAT_dom"/>
</dbReference>
<dbReference type="InterPro" id="IPR016181">
    <property type="entry name" value="Acyl_CoA_acyltransferase"/>
</dbReference>
<name>A0ABP9SRL0_9ACTN</name>
<keyword evidence="2" id="KW-0012">Acyltransferase</keyword>
<evidence type="ECO:0000313" key="4">
    <source>
        <dbReference type="EMBL" id="GAA5201429.1"/>
    </source>
</evidence>
<accession>A0ABP9SRL0</accession>
<evidence type="ECO:0000259" key="3">
    <source>
        <dbReference type="PROSITE" id="PS51186"/>
    </source>
</evidence>
<dbReference type="PANTHER" id="PTHR43877">
    <property type="entry name" value="AMINOALKYLPHOSPHONATE N-ACETYLTRANSFERASE-RELATED-RELATED"/>
    <property type="match status" value="1"/>
</dbReference>
<dbReference type="RefSeq" id="WP_345639037.1">
    <property type="nucleotide sequence ID" value="NZ_BAABJQ010000050.1"/>
</dbReference>
<keyword evidence="1" id="KW-0808">Transferase</keyword>
<protein>
    <submittedName>
        <fullName evidence="4">GNAT family N-acetyltransferase</fullName>
    </submittedName>
</protein>
<dbReference type="Pfam" id="PF00583">
    <property type="entry name" value="Acetyltransf_1"/>
    <property type="match status" value="1"/>
</dbReference>
<dbReference type="PROSITE" id="PS51186">
    <property type="entry name" value="GNAT"/>
    <property type="match status" value="1"/>
</dbReference>
<evidence type="ECO:0000256" key="2">
    <source>
        <dbReference type="ARBA" id="ARBA00023315"/>
    </source>
</evidence>
<dbReference type="InterPro" id="IPR050832">
    <property type="entry name" value="Bact_Acetyltransf"/>
</dbReference>
<reference evidence="5" key="1">
    <citation type="journal article" date="2019" name="Int. J. Syst. Evol. Microbiol.">
        <title>The Global Catalogue of Microorganisms (GCM) 10K type strain sequencing project: providing services to taxonomists for standard genome sequencing and annotation.</title>
        <authorList>
            <consortium name="The Broad Institute Genomics Platform"/>
            <consortium name="The Broad Institute Genome Sequencing Center for Infectious Disease"/>
            <person name="Wu L."/>
            <person name="Ma J."/>
        </authorList>
    </citation>
    <scope>NUCLEOTIDE SEQUENCE [LARGE SCALE GENOMIC DNA]</scope>
    <source>
        <strain evidence="5">JCM 18304</strain>
    </source>
</reference>
<evidence type="ECO:0000313" key="5">
    <source>
        <dbReference type="Proteomes" id="UP001501570"/>
    </source>
</evidence>
<dbReference type="Proteomes" id="UP001501570">
    <property type="component" value="Unassembled WGS sequence"/>
</dbReference>
<keyword evidence="5" id="KW-1185">Reference proteome</keyword>